<keyword evidence="2" id="KW-1185">Reference proteome</keyword>
<sequence>MYKKREKWAQFGCYAQMTFESATERSFSSVRKPRKIVKQIFLDLHRKFQPSVSFQKTKFADF</sequence>
<reference evidence="1 2" key="1">
    <citation type="submission" date="2015-04" db="EMBL/GenBank/DDBJ databases">
        <authorList>
            <person name="Syromyatnikov M.Y."/>
            <person name="Popov V.N."/>
        </authorList>
    </citation>
    <scope>NUCLEOTIDE SEQUENCE [LARGE SCALE GENOMIC DNA]</scope>
</reference>
<gene>
    <name evidence="1" type="ORF">CLUMA_CG007795</name>
</gene>
<dbReference type="AlphaFoldDB" id="A0A1J1I1S8"/>
<dbReference type="EMBL" id="CVRI01000038">
    <property type="protein sequence ID" value="CRK94280.1"/>
    <property type="molecule type" value="Genomic_DNA"/>
</dbReference>
<organism evidence="1 2">
    <name type="scientific">Clunio marinus</name>
    <dbReference type="NCBI Taxonomy" id="568069"/>
    <lineage>
        <taxon>Eukaryota</taxon>
        <taxon>Metazoa</taxon>
        <taxon>Ecdysozoa</taxon>
        <taxon>Arthropoda</taxon>
        <taxon>Hexapoda</taxon>
        <taxon>Insecta</taxon>
        <taxon>Pterygota</taxon>
        <taxon>Neoptera</taxon>
        <taxon>Endopterygota</taxon>
        <taxon>Diptera</taxon>
        <taxon>Nematocera</taxon>
        <taxon>Chironomoidea</taxon>
        <taxon>Chironomidae</taxon>
        <taxon>Clunio</taxon>
    </lineage>
</organism>
<dbReference type="Proteomes" id="UP000183832">
    <property type="component" value="Unassembled WGS sequence"/>
</dbReference>
<evidence type="ECO:0000313" key="2">
    <source>
        <dbReference type="Proteomes" id="UP000183832"/>
    </source>
</evidence>
<name>A0A1J1I1S8_9DIPT</name>
<accession>A0A1J1I1S8</accession>
<protein>
    <submittedName>
        <fullName evidence="1">CLUMA_CG007795, isoform A</fullName>
    </submittedName>
</protein>
<evidence type="ECO:0000313" key="1">
    <source>
        <dbReference type="EMBL" id="CRK94280.1"/>
    </source>
</evidence>
<proteinExistence type="predicted"/>